<reference evidence="2 3" key="1">
    <citation type="submission" date="2023-07" db="EMBL/GenBank/DDBJ databases">
        <title>Functional and genomic diversity of the sorghum phyllosphere microbiome.</title>
        <authorList>
            <person name="Shade A."/>
        </authorList>
    </citation>
    <scope>NUCLEOTIDE SEQUENCE [LARGE SCALE GENOMIC DNA]</scope>
    <source>
        <strain evidence="2 3">SORGH_AS_0887</strain>
    </source>
</reference>
<dbReference type="SMART" id="SM01034">
    <property type="entry name" value="BLUF"/>
    <property type="match status" value="1"/>
</dbReference>
<dbReference type="Proteomes" id="UP001233360">
    <property type="component" value="Unassembled WGS sequence"/>
</dbReference>
<keyword evidence="3" id="KW-1185">Reference proteome</keyword>
<accession>A0ABU0V266</accession>
<name>A0ABU0V266_ACIBI</name>
<organism evidence="2 3">
    <name type="scientific">Acinetobacter baylyi</name>
    <dbReference type="NCBI Taxonomy" id="202950"/>
    <lineage>
        <taxon>Bacteria</taxon>
        <taxon>Pseudomonadati</taxon>
        <taxon>Pseudomonadota</taxon>
        <taxon>Gammaproteobacteria</taxon>
        <taxon>Moraxellales</taxon>
        <taxon>Moraxellaceae</taxon>
        <taxon>Acinetobacter</taxon>
    </lineage>
</organism>
<gene>
    <name evidence="2" type="ORF">QE380_003536</name>
</gene>
<dbReference type="InterPro" id="IPR036046">
    <property type="entry name" value="Acylphosphatase-like_dom_sf"/>
</dbReference>
<comment type="caution">
    <text evidence="2">The sequence shown here is derived from an EMBL/GenBank/DDBJ whole genome shotgun (WGS) entry which is preliminary data.</text>
</comment>
<proteinExistence type="predicted"/>
<dbReference type="Pfam" id="PF04940">
    <property type="entry name" value="BLUF"/>
    <property type="match status" value="1"/>
</dbReference>
<dbReference type="RefSeq" id="WP_307005291.1">
    <property type="nucleotide sequence ID" value="NZ_JAUTBK010000002.1"/>
</dbReference>
<sequence>MHIRLCYASSWKGEQRDLLEDLNHILSCSREFNSNNQINGVLYYADGSFFQCLEGEKLSVIYLFERIKTDIRHSNIIDFGFDPIHEISFKKWSMKYVQKKTDIDLFFKALGYGSFSPQALDKTTLPLFIEKLIKTDQTKIRKRIGLNNRGINPFL</sequence>
<dbReference type="EMBL" id="JAUTBK010000002">
    <property type="protein sequence ID" value="MDQ1210613.1"/>
    <property type="molecule type" value="Genomic_DNA"/>
</dbReference>
<evidence type="ECO:0000259" key="1">
    <source>
        <dbReference type="PROSITE" id="PS50925"/>
    </source>
</evidence>
<dbReference type="SUPFAM" id="SSF54975">
    <property type="entry name" value="Acylphosphatase/BLUF domain-like"/>
    <property type="match status" value="1"/>
</dbReference>
<dbReference type="PROSITE" id="PS50925">
    <property type="entry name" value="BLUF"/>
    <property type="match status" value="1"/>
</dbReference>
<evidence type="ECO:0000313" key="3">
    <source>
        <dbReference type="Proteomes" id="UP001233360"/>
    </source>
</evidence>
<evidence type="ECO:0000313" key="2">
    <source>
        <dbReference type="EMBL" id="MDQ1210613.1"/>
    </source>
</evidence>
<dbReference type="InterPro" id="IPR007024">
    <property type="entry name" value="BLUF_domain"/>
</dbReference>
<feature type="domain" description="BLUF" evidence="1">
    <location>
        <begin position="2"/>
        <end position="95"/>
    </location>
</feature>
<protein>
    <recommendedName>
        <fullName evidence="1">BLUF domain-containing protein</fullName>
    </recommendedName>
</protein>
<dbReference type="Gene3D" id="3.30.70.100">
    <property type="match status" value="1"/>
</dbReference>